<accession>A0A199VRX6</accession>
<proteinExistence type="predicted"/>
<dbReference type="PANTHER" id="PTHR35104">
    <property type="entry name" value="OS03G0807000 PROTEIN"/>
    <property type="match status" value="1"/>
</dbReference>
<organism evidence="2 3">
    <name type="scientific">Ananas comosus</name>
    <name type="common">Pineapple</name>
    <name type="synonym">Ananas ananas</name>
    <dbReference type="NCBI Taxonomy" id="4615"/>
    <lineage>
        <taxon>Eukaryota</taxon>
        <taxon>Viridiplantae</taxon>
        <taxon>Streptophyta</taxon>
        <taxon>Embryophyta</taxon>
        <taxon>Tracheophyta</taxon>
        <taxon>Spermatophyta</taxon>
        <taxon>Magnoliopsida</taxon>
        <taxon>Liliopsida</taxon>
        <taxon>Poales</taxon>
        <taxon>Bromeliaceae</taxon>
        <taxon>Bromelioideae</taxon>
        <taxon>Ananas</taxon>
    </lineage>
</organism>
<gene>
    <name evidence="2" type="ORF">ACMD2_10804</name>
</gene>
<name>A0A199VRX6_ANACO</name>
<dbReference type="AlphaFoldDB" id="A0A199VRX6"/>
<reference evidence="2 3" key="1">
    <citation type="journal article" date="2016" name="DNA Res.">
        <title>The draft genome of MD-2 pineapple using hybrid error correction of long reads.</title>
        <authorList>
            <person name="Redwan R.M."/>
            <person name="Saidin A."/>
            <person name="Kumar S.V."/>
        </authorList>
    </citation>
    <scope>NUCLEOTIDE SEQUENCE [LARGE SCALE GENOMIC DNA]</scope>
    <source>
        <strain evidence="3">cv. MD2</strain>
        <tissue evidence="2">Leaf</tissue>
    </source>
</reference>
<dbReference type="PANTHER" id="PTHR35104:SF13">
    <property type="entry name" value="OS03G0807000 PROTEIN"/>
    <property type="match status" value="1"/>
</dbReference>
<dbReference type="EMBL" id="LSRQ01001032">
    <property type="protein sequence ID" value="OAY79671.1"/>
    <property type="molecule type" value="Genomic_DNA"/>
</dbReference>
<feature type="compositionally biased region" description="Low complexity" evidence="1">
    <location>
        <begin position="83"/>
        <end position="94"/>
    </location>
</feature>
<feature type="region of interest" description="Disordered" evidence="1">
    <location>
        <begin position="83"/>
        <end position="102"/>
    </location>
</feature>
<evidence type="ECO:0000313" key="2">
    <source>
        <dbReference type="EMBL" id="OAY79671.1"/>
    </source>
</evidence>
<dbReference type="Proteomes" id="UP000092600">
    <property type="component" value="Unassembled WGS sequence"/>
</dbReference>
<protein>
    <submittedName>
        <fullName evidence="2">Uncharacterized protein</fullName>
    </submittedName>
</protein>
<evidence type="ECO:0000256" key="1">
    <source>
        <dbReference type="SAM" id="MobiDB-lite"/>
    </source>
</evidence>
<comment type="caution">
    <text evidence="2">The sequence shown here is derived from an EMBL/GenBank/DDBJ whole genome shotgun (WGS) entry which is preliminary data.</text>
</comment>
<sequence length="135" mass="14937">MVFRSGWVAGAARASAELSQYVACNPERLSGEEVLHLLCCLPLRHLLRLASSVLSFLCFPTISPALLLHRPRATRRVVLLLRSTSSSSSSSSSSLRRDGDASEIDVGVEVKEEKREIDLRIFAKNIMNGRREEKG</sequence>
<evidence type="ECO:0000313" key="3">
    <source>
        <dbReference type="Proteomes" id="UP000092600"/>
    </source>
</evidence>